<feature type="compositionally biased region" description="Gly residues" evidence="1">
    <location>
        <begin position="1024"/>
        <end position="1037"/>
    </location>
</feature>
<feature type="compositionally biased region" description="Pro residues" evidence="1">
    <location>
        <begin position="904"/>
        <end position="916"/>
    </location>
</feature>
<feature type="compositionally biased region" description="Basic and acidic residues" evidence="1">
    <location>
        <begin position="174"/>
        <end position="200"/>
    </location>
</feature>
<feature type="region of interest" description="Disordered" evidence="1">
    <location>
        <begin position="155"/>
        <end position="200"/>
    </location>
</feature>
<evidence type="ECO:0000256" key="1">
    <source>
        <dbReference type="SAM" id="MobiDB-lite"/>
    </source>
</evidence>
<feature type="compositionally biased region" description="Basic residues" evidence="1">
    <location>
        <begin position="800"/>
        <end position="812"/>
    </location>
</feature>
<proteinExistence type="predicted"/>
<feature type="region of interest" description="Disordered" evidence="1">
    <location>
        <begin position="214"/>
        <end position="720"/>
    </location>
</feature>
<feature type="region of interest" description="Disordered" evidence="1">
    <location>
        <begin position="110"/>
        <end position="136"/>
    </location>
</feature>
<sequence>MPPVIGRSPASTAGSSSATTAPIHEFTCLFTHDLRRKQKRWEDGRLRYHTFNKRVMVYDERGHFIGDTHWHHDWDFGEGEEFQLDRGAVIVQVNECVGRQDQDLSELLDRRTKEKEQRQSRTAARPVPSSGVSITPLLGARANDNFQTRHRPLNQLLTPTGHHGRAVVPSESPFDLRQRAADGDRTNEPPPKRRKREDTKPAFAQHLFGATLTLSATPLSSAPPPKSVVSTYRRQQTSSPPDAGYPSEEEPQVSGEDNSAVGSSVAGSVPGPSKIPDRPDRVSVGDRRPAESVSSVPAIVLDEDRDDENLDPQDLPFGRQGVTKATPLDSKPAQESKQKPKRDRPVEPFAPPRSRDQQVSPQPEEVEEPPPEERRELRLKPRPKRGLLCLTEGKTKAKQTKRRPATTEPKTGGRSLDRVMEEEVPERTVETSGHSEDISSVAAEDVFEPPQASPNQTEETGRKPTSPPSPRATFDEEDIERHMVDMPEVPGAPSPGTAFDDEDIERHMMEMSEMPGSPKPVPDGINDAPLDNEDIECHMADVADSPKPKSDGASDARDVFDLSSSPPARRGRSKRRVPAKAFADPSESSSSGPEPSPEEAAEEPALPSSPPKAQAKRNLRDRRPARKKARKADSSSEPESSEESAEEPELPESPPKAQPKRSVREQRPARKKARKAHSDESDEDVPPPPVRPKLTRLSKSVRSREVIGFIPSSPPAVNYNSLLRVPVGAGASGFAQDVEPYPQPSDAVPEERNEDQLPDKDGPVPPQTNVAPRGSSTADGQKHDSANEEPTAQLTVVAPRRSKPPHRDRLARRQTADGDDDRTDGPTETDQGRQSVVTEATTTPSTMSTGSFAQERASGTRTKQPPSSSHDSINLQKQPARPINETGNSASDVCVTKRPDNSPKAPPQSASPPPVAAPISDTLPPAPATRTTPASAATTTTTGINTATNTDPTAAPTLQVKTEETEPAPPAPAAAAAPARPRIANPATRGRKAALKSDAIGLVPIPVLPVLPPDPTGPASRMGMGLGMGGGGGGGGLAPPPPAREERPKRVMRFPGFASARDGGPWSREAHDLLEKARPV</sequence>
<feature type="domain" description="5'-3' DNA helicase ZGRF1-like N-terminal" evidence="2">
    <location>
        <begin position="23"/>
        <end position="104"/>
    </location>
</feature>
<dbReference type="EMBL" id="JAZGSY010000032">
    <property type="protein sequence ID" value="KAL1842822.1"/>
    <property type="molecule type" value="Genomic_DNA"/>
</dbReference>
<evidence type="ECO:0000313" key="4">
    <source>
        <dbReference type="Proteomes" id="UP001583172"/>
    </source>
</evidence>
<feature type="compositionally biased region" description="Low complexity" evidence="1">
    <location>
        <begin position="259"/>
        <end position="272"/>
    </location>
</feature>
<feature type="compositionally biased region" description="Basic and acidic residues" evidence="1">
    <location>
        <begin position="332"/>
        <end position="346"/>
    </location>
</feature>
<feature type="compositionally biased region" description="Acidic residues" evidence="1">
    <location>
        <begin position="639"/>
        <end position="650"/>
    </location>
</feature>
<evidence type="ECO:0000259" key="2">
    <source>
        <dbReference type="Pfam" id="PF10382"/>
    </source>
</evidence>
<comment type="caution">
    <text evidence="3">The sequence shown here is derived from an EMBL/GenBank/DDBJ whole genome shotgun (WGS) entry which is preliminary data.</text>
</comment>
<feature type="compositionally biased region" description="Polar residues" evidence="1">
    <location>
        <begin position="228"/>
        <end position="240"/>
    </location>
</feature>
<feature type="compositionally biased region" description="Low complexity" evidence="1">
    <location>
        <begin position="973"/>
        <end position="987"/>
    </location>
</feature>
<dbReference type="InterPro" id="IPR018838">
    <property type="entry name" value="ZGRF1-like_N"/>
</dbReference>
<feature type="compositionally biased region" description="Basic and acidic residues" evidence="1">
    <location>
        <begin position="415"/>
        <end position="437"/>
    </location>
</feature>
<organism evidence="3 4">
    <name type="scientific">Humicola insolens</name>
    <name type="common">Soft-rot fungus</name>
    <dbReference type="NCBI Taxonomy" id="85995"/>
    <lineage>
        <taxon>Eukaryota</taxon>
        <taxon>Fungi</taxon>
        <taxon>Dikarya</taxon>
        <taxon>Ascomycota</taxon>
        <taxon>Pezizomycotina</taxon>
        <taxon>Sordariomycetes</taxon>
        <taxon>Sordariomycetidae</taxon>
        <taxon>Sordariales</taxon>
        <taxon>Chaetomiaceae</taxon>
        <taxon>Mycothermus</taxon>
    </lineage>
</organism>
<feature type="compositionally biased region" description="Basic and acidic residues" evidence="1">
    <location>
        <begin position="275"/>
        <end position="290"/>
    </location>
</feature>
<feature type="compositionally biased region" description="Basic and acidic residues" evidence="1">
    <location>
        <begin position="1068"/>
        <end position="1080"/>
    </location>
</feature>
<feature type="region of interest" description="Disordered" evidence="1">
    <location>
        <begin position="732"/>
        <end position="992"/>
    </location>
</feature>
<gene>
    <name evidence="3" type="ORF">VTJ49DRAFT_4151</name>
</gene>
<feature type="compositionally biased region" description="Basic residues" evidence="1">
    <location>
        <begin position="569"/>
        <end position="578"/>
    </location>
</feature>
<feature type="compositionally biased region" description="Basic and acidic residues" evidence="1">
    <location>
        <begin position="535"/>
        <end position="560"/>
    </location>
</feature>
<evidence type="ECO:0000313" key="3">
    <source>
        <dbReference type="EMBL" id="KAL1842822.1"/>
    </source>
</evidence>
<feature type="compositionally biased region" description="Acidic residues" evidence="1">
    <location>
        <begin position="301"/>
        <end position="311"/>
    </location>
</feature>
<feature type="compositionally biased region" description="Basic and acidic residues" evidence="1">
    <location>
        <begin position="110"/>
        <end position="119"/>
    </location>
</feature>
<dbReference type="Proteomes" id="UP001583172">
    <property type="component" value="Unassembled WGS sequence"/>
</dbReference>
<feature type="compositionally biased region" description="Basic and acidic residues" evidence="1">
    <location>
        <begin position="749"/>
        <end position="762"/>
    </location>
</feature>
<keyword evidence="4" id="KW-1185">Reference proteome</keyword>
<feature type="compositionally biased region" description="Polar residues" evidence="1">
    <location>
        <begin position="857"/>
        <end position="877"/>
    </location>
</feature>
<feature type="compositionally biased region" description="Low complexity" evidence="1">
    <location>
        <begin position="917"/>
        <end position="957"/>
    </location>
</feature>
<accession>A0ABR3VMI6</accession>
<feature type="compositionally biased region" description="Pro residues" evidence="1">
    <location>
        <begin position="1006"/>
        <end position="1016"/>
    </location>
</feature>
<protein>
    <recommendedName>
        <fullName evidence="2">5'-3' DNA helicase ZGRF1-like N-terminal domain-containing protein</fullName>
    </recommendedName>
</protein>
<reference evidence="3 4" key="1">
    <citation type="journal article" date="2024" name="Commun. Biol.">
        <title>Comparative genomic analysis of thermophilic fungi reveals convergent evolutionary adaptations and gene losses.</title>
        <authorList>
            <person name="Steindorff A.S."/>
            <person name="Aguilar-Pontes M.V."/>
            <person name="Robinson A.J."/>
            <person name="Andreopoulos B."/>
            <person name="LaButti K."/>
            <person name="Kuo A."/>
            <person name="Mondo S."/>
            <person name="Riley R."/>
            <person name="Otillar R."/>
            <person name="Haridas S."/>
            <person name="Lipzen A."/>
            <person name="Grimwood J."/>
            <person name="Schmutz J."/>
            <person name="Clum A."/>
            <person name="Reid I.D."/>
            <person name="Moisan M.C."/>
            <person name="Butler G."/>
            <person name="Nguyen T.T.M."/>
            <person name="Dewar K."/>
            <person name="Conant G."/>
            <person name="Drula E."/>
            <person name="Henrissat B."/>
            <person name="Hansel C."/>
            <person name="Singer S."/>
            <person name="Hutchinson M.I."/>
            <person name="de Vries R.P."/>
            <person name="Natvig D.O."/>
            <person name="Powell A.J."/>
            <person name="Tsang A."/>
            <person name="Grigoriev I.V."/>
        </authorList>
    </citation>
    <scope>NUCLEOTIDE SEQUENCE [LARGE SCALE GENOMIC DNA]</scope>
    <source>
        <strain evidence="3 4">CBS 620.91</strain>
    </source>
</reference>
<dbReference type="Pfam" id="PF10382">
    <property type="entry name" value="ZGRF1-like_N"/>
    <property type="match status" value="1"/>
</dbReference>
<feature type="region of interest" description="Disordered" evidence="1">
    <location>
        <begin position="1005"/>
        <end position="1080"/>
    </location>
</feature>
<feature type="compositionally biased region" description="Basic residues" evidence="1">
    <location>
        <begin position="614"/>
        <end position="630"/>
    </location>
</feature>
<name>A0ABR3VMI6_HUMIN</name>
<feature type="compositionally biased region" description="Low complexity" evidence="1">
    <location>
        <begin position="835"/>
        <end position="851"/>
    </location>
</feature>
<feature type="compositionally biased region" description="Polar residues" evidence="1">
    <location>
        <begin position="767"/>
        <end position="779"/>
    </location>
</feature>